<protein>
    <submittedName>
        <fullName evidence="2">Glycosyltransferase</fullName>
    </submittedName>
</protein>
<dbReference type="InterPro" id="IPR050194">
    <property type="entry name" value="Glycosyltransferase_grp1"/>
</dbReference>
<evidence type="ECO:0000313" key="2">
    <source>
        <dbReference type="EMBL" id="MRZ51459.1"/>
    </source>
</evidence>
<dbReference type="Proteomes" id="UP000441358">
    <property type="component" value="Unassembled WGS sequence"/>
</dbReference>
<evidence type="ECO:0000313" key="3">
    <source>
        <dbReference type="Proteomes" id="UP000441358"/>
    </source>
</evidence>
<dbReference type="PANTHER" id="PTHR45947">
    <property type="entry name" value="SULFOQUINOVOSYL TRANSFERASE SQD2"/>
    <property type="match status" value="1"/>
</dbReference>
<comment type="caution">
    <text evidence="2">The sequence shown here is derived from an EMBL/GenBank/DDBJ whole genome shotgun (WGS) entry which is preliminary data.</text>
</comment>
<evidence type="ECO:0000259" key="1">
    <source>
        <dbReference type="Pfam" id="PF00534"/>
    </source>
</evidence>
<reference evidence="2 3" key="1">
    <citation type="journal article" date="2019" name="Nat. Med.">
        <title>A library of human gut bacterial isolates paired with longitudinal multiomics data enables mechanistic microbiome research.</title>
        <authorList>
            <person name="Poyet M."/>
            <person name="Groussin M."/>
            <person name="Gibbons S.M."/>
            <person name="Avila-Pacheco J."/>
            <person name="Jiang X."/>
            <person name="Kearney S.M."/>
            <person name="Perrotta A.R."/>
            <person name="Berdy B."/>
            <person name="Zhao S."/>
            <person name="Lieberman T.D."/>
            <person name="Swanson P.K."/>
            <person name="Smith M."/>
            <person name="Roesemann S."/>
            <person name="Alexander J.E."/>
            <person name="Rich S.A."/>
            <person name="Livny J."/>
            <person name="Vlamakis H."/>
            <person name="Clish C."/>
            <person name="Bullock K."/>
            <person name="Deik A."/>
            <person name="Scott J."/>
            <person name="Pierce K.A."/>
            <person name="Xavier R.J."/>
            <person name="Alm E.J."/>
        </authorList>
    </citation>
    <scope>NUCLEOTIDE SEQUENCE [LARGE SCALE GENOMIC DNA]</scope>
    <source>
        <strain evidence="2 3">BIOML-A32</strain>
    </source>
</reference>
<dbReference type="RefSeq" id="WP_036631751.1">
    <property type="nucleotide sequence ID" value="NZ_JABAFE010000009.1"/>
</dbReference>
<feature type="domain" description="Glycosyl transferase family 1" evidence="1">
    <location>
        <begin position="195"/>
        <end position="351"/>
    </location>
</feature>
<name>A0A7K0HMH5_PARDI</name>
<dbReference type="EMBL" id="WKMC01000011">
    <property type="protein sequence ID" value="MRZ51459.1"/>
    <property type="molecule type" value="Genomic_DNA"/>
</dbReference>
<dbReference type="Pfam" id="PF00534">
    <property type="entry name" value="Glycos_transf_1"/>
    <property type="match status" value="1"/>
</dbReference>
<dbReference type="AlphaFoldDB" id="A0A7K0HMH5"/>
<accession>A0A7K0HMH5</accession>
<gene>
    <name evidence="2" type="ORF">GKD66_14740</name>
</gene>
<dbReference type="Gene3D" id="3.40.50.2000">
    <property type="entry name" value="Glycogen Phosphorylase B"/>
    <property type="match status" value="2"/>
</dbReference>
<dbReference type="CDD" id="cd03801">
    <property type="entry name" value="GT4_PimA-like"/>
    <property type="match status" value="1"/>
</dbReference>
<sequence>MKKKLVVFHPAIAPYRVDFFNSLNKEFDAIFYFEFGDVLEQSFAQDELRGRLEFVPRFLAPGLFGIKNLRTQVLSILKKEQPDVVFCSEYNILGLLLLVYKFLFNWKLSIFTICDDSKEIAESATLVKRCMRFIAVKLYSGIILTNDDVLSWYVERFQTRQKFLFFPIIQKDQDFRLLLENALPVSRILKDTYHLEGRQVLLFVGRLIDIKNLFFLLDAFALVVKRYPKAILLFVGDGDQREALERHAERNGLANHVIFAGKKQGEDLYACYNIGQIFVLPSYYERFGAVVNEALLAGCYTLCSVVAGAACLIEPRKNGDLFDPASKTDLAEKLAEGLEDCEGLRQISLKANKMGYSYDQYIISFFNQLNSIIG</sequence>
<dbReference type="InterPro" id="IPR001296">
    <property type="entry name" value="Glyco_trans_1"/>
</dbReference>
<keyword evidence="2" id="KW-0808">Transferase</keyword>
<proteinExistence type="predicted"/>
<dbReference type="PANTHER" id="PTHR45947:SF3">
    <property type="entry name" value="SULFOQUINOVOSYL TRANSFERASE SQD2"/>
    <property type="match status" value="1"/>
</dbReference>
<dbReference type="GO" id="GO:0016757">
    <property type="term" value="F:glycosyltransferase activity"/>
    <property type="evidence" value="ECO:0007669"/>
    <property type="project" value="InterPro"/>
</dbReference>
<dbReference type="SUPFAM" id="SSF53756">
    <property type="entry name" value="UDP-Glycosyltransferase/glycogen phosphorylase"/>
    <property type="match status" value="1"/>
</dbReference>
<organism evidence="2 3">
    <name type="scientific">Parabacteroides distasonis</name>
    <dbReference type="NCBI Taxonomy" id="823"/>
    <lineage>
        <taxon>Bacteria</taxon>
        <taxon>Pseudomonadati</taxon>
        <taxon>Bacteroidota</taxon>
        <taxon>Bacteroidia</taxon>
        <taxon>Bacteroidales</taxon>
        <taxon>Tannerellaceae</taxon>
        <taxon>Parabacteroides</taxon>
    </lineage>
</organism>